<reference evidence="2 3" key="1">
    <citation type="submission" date="2020-08" db="EMBL/GenBank/DDBJ databases">
        <title>Genomic Encyclopedia of Type Strains, Phase IV (KMG-IV): sequencing the most valuable type-strain genomes for metagenomic binning, comparative biology and taxonomic classification.</title>
        <authorList>
            <person name="Goeker M."/>
        </authorList>
    </citation>
    <scope>NUCLEOTIDE SEQUENCE [LARGE SCALE GENOMIC DNA]</scope>
    <source>
        <strain evidence="2 3">DSM 12251</strain>
    </source>
</reference>
<proteinExistence type="predicted"/>
<keyword evidence="3" id="KW-1185">Reference proteome</keyword>
<gene>
    <name evidence="2" type="ORF">HNQ64_000242</name>
</gene>
<dbReference type="RefSeq" id="WP_184204455.1">
    <property type="nucleotide sequence ID" value="NZ_JACHIF010000001.1"/>
</dbReference>
<feature type="region of interest" description="Disordered" evidence="1">
    <location>
        <begin position="70"/>
        <end position="107"/>
    </location>
</feature>
<dbReference type="EMBL" id="JACHIF010000001">
    <property type="protein sequence ID" value="MBB5036008.1"/>
    <property type="molecule type" value="Genomic_DNA"/>
</dbReference>
<name>A0A7W7YGY1_9BACT</name>
<evidence type="ECO:0000313" key="3">
    <source>
        <dbReference type="Proteomes" id="UP000534294"/>
    </source>
</evidence>
<feature type="compositionally biased region" description="Polar residues" evidence="1">
    <location>
        <begin position="286"/>
        <end position="295"/>
    </location>
</feature>
<evidence type="ECO:0000256" key="1">
    <source>
        <dbReference type="SAM" id="MobiDB-lite"/>
    </source>
</evidence>
<dbReference type="AlphaFoldDB" id="A0A7W7YGY1"/>
<evidence type="ECO:0000313" key="2">
    <source>
        <dbReference type="EMBL" id="MBB5036008.1"/>
    </source>
</evidence>
<protein>
    <submittedName>
        <fullName evidence="2">Uncharacterized protein</fullName>
    </submittedName>
</protein>
<accession>A0A7W7YGY1</accession>
<organism evidence="2 3">
    <name type="scientific">Prosthecobacter dejongeii</name>
    <dbReference type="NCBI Taxonomy" id="48465"/>
    <lineage>
        <taxon>Bacteria</taxon>
        <taxon>Pseudomonadati</taxon>
        <taxon>Verrucomicrobiota</taxon>
        <taxon>Verrucomicrobiia</taxon>
        <taxon>Verrucomicrobiales</taxon>
        <taxon>Verrucomicrobiaceae</taxon>
        <taxon>Prosthecobacter</taxon>
    </lineage>
</organism>
<comment type="caution">
    <text evidence="2">The sequence shown here is derived from an EMBL/GenBank/DDBJ whole genome shotgun (WGS) entry which is preliminary data.</text>
</comment>
<dbReference type="Proteomes" id="UP000534294">
    <property type="component" value="Unassembled WGS sequence"/>
</dbReference>
<sequence length="305" mass="33395">MPLSHTLLSLTAAVGLWWAGHAVTCTQPSLQAARTPPAFAFAGSAYGSLTARLIRDSLYSYWHGGESTTAAAVPTPAKGSPAPPPPAGRFARKGMPAPPPPPAISSKTPWLQKQVDELARLEKNRTRRNSTFPLSQAHQRYLNAAGDVRLRFAYQLDPGDATLYEILHYHIAARTRPSEAAVPILQALAQQAMNYGLRQDASLADALTGAGAAINLLNEQLRPERILRDAQAISQHRDTLARCLDHYQNVRSTAQAEGWWENIPPLRRQELEEHAKFLTHIREVIQRTQPSTGPGPSNVPLLKTP</sequence>
<feature type="region of interest" description="Disordered" evidence="1">
    <location>
        <begin position="285"/>
        <end position="305"/>
    </location>
</feature>